<organism evidence="6 7">
    <name type="scientific">Nocardia aurea</name>
    <dbReference type="NCBI Taxonomy" id="2144174"/>
    <lineage>
        <taxon>Bacteria</taxon>
        <taxon>Bacillati</taxon>
        <taxon>Actinomycetota</taxon>
        <taxon>Actinomycetes</taxon>
        <taxon>Mycobacteriales</taxon>
        <taxon>Nocardiaceae</taxon>
        <taxon>Nocardia</taxon>
    </lineage>
</organism>
<protein>
    <recommendedName>
        <fullName evidence="3">amidase</fullName>
        <ecNumber evidence="3">3.5.1.4</ecNumber>
    </recommendedName>
</protein>
<dbReference type="SUPFAM" id="SSF75304">
    <property type="entry name" value="Amidase signature (AS) enzymes"/>
    <property type="match status" value="1"/>
</dbReference>
<dbReference type="Gene3D" id="3.90.1300.10">
    <property type="entry name" value="Amidase signature (AS) domain"/>
    <property type="match status" value="1"/>
</dbReference>
<sequence length="532" mass="55930">MSYTARTTSAKTAAEHDRDEAGEILRSTGTAGTTGTDTTADRDHGSLDEMRRPGNAASKQTVSDRESRALTGVAPITVDAAKSAPRAVHALDVRTATAVAAHVREGTLTPTDAVEAALARITAENSKTNALTLIRADAACAEAAAVEQRDDLDVLPLAGVPVAVEHGLPVTGVTMSRGSEATDRSPATADHPVVRRLRAAGAVVVGTSAISEMGLWPMSDDADSATRNPWNLERGAGGAAAAVAAGLVPVAHGIDGTGSVRIAAACCGVFGFKPGRYTVPADIGVDGWGGLAENGVLATTVDDAALMLSVMAGRPDLAEPDTPGRLRIGLALAPPHRFFRVDRQWAQAARSAAETAERAGHIVDTVTVPYGAALPAVLLRWLTAELPGVERLPRPERLQPRTRRHLAFGRLVDRLRLVRPAQIDRIEARLLELFDNYDVVITPTLAAPPPRARIRGARGWLANILTAARLSPFTPVWNLVGWPAASIPMGTHSRTNTPVAAQLAGPPGSESTLLGLAAQLEQHRPWRRIAVR</sequence>
<evidence type="ECO:0000256" key="2">
    <source>
        <dbReference type="ARBA" id="ARBA00009199"/>
    </source>
</evidence>
<feature type="compositionally biased region" description="Low complexity" evidence="4">
    <location>
        <begin position="28"/>
        <end position="38"/>
    </location>
</feature>
<evidence type="ECO:0000256" key="4">
    <source>
        <dbReference type="SAM" id="MobiDB-lite"/>
    </source>
</evidence>
<feature type="compositionally biased region" description="Basic and acidic residues" evidence="4">
    <location>
        <begin position="13"/>
        <end position="23"/>
    </location>
</feature>
<comment type="similarity">
    <text evidence="2">Belongs to the amidase family.</text>
</comment>
<feature type="region of interest" description="Disordered" evidence="4">
    <location>
        <begin position="1"/>
        <end position="68"/>
    </location>
</feature>
<accession>A0ABV3G2H0</accession>
<dbReference type="EC" id="3.5.1.4" evidence="3"/>
<evidence type="ECO:0000256" key="1">
    <source>
        <dbReference type="ARBA" id="ARBA00001311"/>
    </source>
</evidence>
<comment type="caution">
    <text evidence="6">The sequence shown here is derived from an EMBL/GenBank/DDBJ whole genome shotgun (WGS) entry which is preliminary data.</text>
</comment>
<feature type="compositionally biased region" description="Basic and acidic residues" evidence="4">
    <location>
        <begin position="39"/>
        <end position="52"/>
    </location>
</feature>
<gene>
    <name evidence="6" type="ORF">AB0I48_30290</name>
</gene>
<dbReference type="PANTHER" id="PTHR11895:SF7">
    <property type="entry name" value="GLUTAMYL-TRNA(GLN) AMIDOTRANSFERASE SUBUNIT A, MITOCHONDRIAL"/>
    <property type="match status" value="1"/>
</dbReference>
<evidence type="ECO:0000313" key="6">
    <source>
        <dbReference type="EMBL" id="MEV0711857.1"/>
    </source>
</evidence>
<dbReference type="RefSeq" id="WP_232839729.1">
    <property type="nucleotide sequence ID" value="NZ_JBEXKW010000038.1"/>
</dbReference>
<evidence type="ECO:0000259" key="5">
    <source>
        <dbReference type="Pfam" id="PF01425"/>
    </source>
</evidence>
<dbReference type="Pfam" id="PF01425">
    <property type="entry name" value="Amidase"/>
    <property type="match status" value="1"/>
</dbReference>
<reference evidence="6 7" key="1">
    <citation type="submission" date="2024-06" db="EMBL/GenBank/DDBJ databases">
        <title>The Natural Products Discovery Center: Release of the First 8490 Sequenced Strains for Exploring Actinobacteria Biosynthetic Diversity.</title>
        <authorList>
            <person name="Kalkreuter E."/>
            <person name="Kautsar S.A."/>
            <person name="Yang D."/>
            <person name="Bader C.D."/>
            <person name="Teijaro C.N."/>
            <person name="Fluegel L."/>
            <person name="Davis C.M."/>
            <person name="Simpson J.R."/>
            <person name="Lauterbach L."/>
            <person name="Steele A.D."/>
            <person name="Gui C."/>
            <person name="Meng S."/>
            <person name="Li G."/>
            <person name="Viehrig K."/>
            <person name="Ye F."/>
            <person name="Su P."/>
            <person name="Kiefer A.F."/>
            <person name="Nichols A."/>
            <person name="Cepeda A.J."/>
            <person name="Yan W."/>
            <person name="Fan B."/>
            <person name="Jiang Y."/>
            <person name="Adhikari A."/>
            <person name="Zheng C.-J."/>
            <person name="Schuster L."/>
            <person name="Cowan T.M."/>
            <person name="Smanski M.J."/>
            <person name="Chevrette M.G."/>
            <person name="De Carvalho L.P.S."/>
            <person name="Shen B."/>
        </authorList>
    </citation>
    <scope>NUCLEOTIDE SEQUENCE [LARGE SCALE GENOMIC DNA]</scope>
    <source>
        <strain evidence="6 7">NPDC050403</strain>
    </source>
</reference>
<comment type="catalytic activity">
    <reaction evidence="1">
        <text>a monocarboxylic acid amide + H2O = a monocarboxylate + NH4(+)</text>
        <dbReference type="Rhea" id="RHEA:12020"/>
        <dbReference type="ChEBI" id="CHEBI:15377"/>
        <dbReference type="ChEBI" id="CHEBI:28938"/>
        <dbReference type="ChEBI" id="CHEBI:35757"/>
        <dbReference type="ChEBI" id="CHEBI:83628"/>
        <dbReference type="EC" id="3.5.1.4"/>
    </reaction>
</comment>
<keyword evidence="7" id="KW-1185">Reference proteome</keyword>
<evidence type="ECO:0000313" key="7">
    <source>
        <dbReference type="Proteomes" id="UP001551695"/>
    </source>
</evidence>
<proteinExistence type="inferred from homology"/>
<feature type="compositionally biased region" description="Polar residues" evidence="4">
    <location>
        <begin position="1"/>
        <end position="11"/>
    </location>
</feature>
<name>A0ABV3G2H0_9NOCA</name>
<dbReference type="PANTHER" id="PTHR11895">
    <property type="entry name" value="TRANSAMIDASE"/>
    <property type="match status" value="1"/>
</dbReference>
<dbReference type="InterPro" id="IPR000120">
    <property type="entry name" value="Amidase"/>
</dbReference>
<feature type="domain" description="Amidase" evidence="5">
    <location>
        <begin position="112"/>
        <end position="514"/>
    </location>
</feature>
<dbReference type="InterPro" id="IPR023631">
    <property type="entry name" value="Amidase_dom"/>
</dbReference>
<dbReference type="Proteomes" id="UP001551695">
    <property type="component" value="Unassembled WGS sequence"/>
</dbReference>
<evidence type="ECO:0000256" key="3">
    <source>
        <dbReference type="ARBA" id="ARBA00012922"/>
    </source>
</evidence>
<dbReference type="InterPro" id="IPR036928">
    <property type="entry name" value="AS_sf"/>
</dbReference>
<dbReference type="EMBL" id="JBFAKC010000017">
    <property type="protein sequence ID" value="MEV0711857.1"/>
    <property type="molecule type" value="Genomic_DNA"/>
</dbReference>